<dbReference type="Pfam" id="PF12516">
    <property type="entry name" value="DUF3719"/>
    <property type="match status" value="1"/>
</dbReference>
<name>A0A093GG87_DRYPU</name>
<dbReference type="GO" id="GO:0060271">
    <property type="term" value="P:cilium assembly"/>
    <property type="evidence" value="ECO:0007669"/>
    <property type="project" value="TreeGrafter"/>
</dbReference>
<feature type="region of interest" description="Disordered" evidence="2">
    <location>
        <begin position="392"/>
        <end position="424"/>
    </location>
</feature>
<sequence length="510" mass="56109">GLPKHALRHHPPPEPQAEVCTPEAGNCGQTSREFEICKESHTSVTPPDHGKSSSASPSYADTSTEDSSVFSWGYDEFDKAATQQVEQMFRQIDELLYEQKENVHVEALREECYQWTANFPHLRVVGKQIMIPTDEGYGWYSSSPSGSLGSSDVTSPQDRDSNEFSVFGKKVPLCITPLHKKADRSKSPSLCSPESEEGEDGVIVSEGVMEEYLAFDHRDVEEELHERKMGLSSGRRKLGFPPVSPYSCMKDSVLTFVFDDVWSEVLVCMEELICRHWEGSASDDEKNIITVETIKADAGSPSPVDPLPALLPRVPQTKMPSVTSNLVNLSQGSSSGSQHNLNGLMVIHGIQLQQRNLPVLEKTLDLDDKRPSSSSLLSPRVWPSRPLELSTSSLSRVTRGRAPHPRTLHPISTSRSRTGTPGSVDDVVRGARLYVSKPASHCKLLLLPPIATSSGTERSNTAGSQRQTKSHGSSSRAHSAAAHEDTHQQQQERLVLPDQLSRPNTTSTFL</sequence>
<feature type="region of interest" description="Disordered" evidence="2">
    <location>
        <begin position="1"/>
        <end position="62"/>
    </location>
</feature>
<evidence type="ECO:0000313" key="5">
    <source>
        <dbReference type="Proteomes" id="UP000053875"/>
    </source>
</evidence>
<dbReference type="Proteomes" id="UP000053875">
    <property type="component" value="Unassembled WGS sequence"/>
</dbReference>
<dbReference type="PANTHER" id="PTHR31997">
    <property type="entry name" value="AGAP003710-PA"/>
    <property type="match status" value="1"/>
</dbReference>
<accession>A0A093GG87</accession>
<feature type="region of interest" description="Disordered" evidence="2">
    <location>
        <begin position="142"/>
        <end position="161"/>
    </location>
</feature>
<feature type="compositionally biased region" description="Polar residues" evidence="2">
    <location>
        <begin position="452"/>
        <end position="467"/>
    </location>
</feature>
<dbReference type="EMBL" id="KL215648">
    <property type="protein sequence ID" value="KFV65932.1"/>
    <property type="molecule type" value="Genomic_DNA"/>
</dbReference>
<feature type="domain" description="DUF3719" evidence="3">
    <location>
        <begin position="95"/>
        <end position="154"/>
    </location>
</feature>
<organism evidence="4 5">
    <name type="scientific">Dryobates pubescens</name>
    <name type="common">Downy woodpecker</name>
    <name type="synonym">Picoides pubescens</name>
    <dbReference type="NCBI Taxonomy" id="118200"/>
    <lineage>
        <taxon>Eukaryota</taxon>
        <taxon>Metazoa</taxon>
        <taxon>Chordata</taxon>
        <taxon>Craniata</taxon>
        <taxon>Vertebrata</taxon>
        <taxon>Euteleostomi</taxon>
        <taxon>Archelosauria</taxon>
        <taxon>Archosauria</taxon>
        <taxon>Dinosauria</taxon>
        <taxon>Saurischia</taxon>
        <taxon>Theropoda</taxon>
        <taxon>Coelurosauria</taxon>
        <taxon>Aves</taxon>
        <taxon>Neognathae</taxon>
        <taxon>Neoaves</taxon>
        <taxon>Telluraves</taxon>
        <taxon>Coraciimorphae</taxon>
        <taxon>Piciformes</taxon>
        <taxon>Picidae</taxon>
        <taxon>Dryobates</taxon>
    </lineage>
</organism>
<gene>
    <name evidence="4" type="ORF">N307_04586</name>
</gene>
<dbReference type="PANTHER" id="PTHR31997:SF0">
    <property type="entry name" value="PRIMARY CILIUM ASSEMBLY PROTEIN FAM149B1"/>
    <property type="match status" value="1"/>
</dbReference>
<evidence type="ECO:0000256" key="1">
    <source>
        <dbReference type="ARBA" id="ARBA00008309"/>
    </source>
</evidence>
<dbReference type="GO" id="GO:0061512">
    <property type="term" value="P:protein localization to cilium"/>
    <property type="evidence" value="ECO:0007669"/>
    <property type="project" value="TreeGrafter"/>
</dbReference>
<evidence type="ECO:0000313" key="4">
    <source>
        <dbReference type="EMBL" id="KFV65932.1"/>
    </source>
</evidence>
<feature type="compositionally biased region" description="Low complexity" evidence="2">
    <location>
        <begin position="142"/>
        <end position="151"/>
    </location>
</feature>
<feature type="compositionally biased region" description="Basic and acidic residues" evidence="2">
    <location>
        <begin position="32"/>
        <end position="41"/>
    </location>
</feature>
<feature type="compositionally biased region" description="Low complexity" evidence="2">
    <location>
        <begin position="470"/>
        <end position="480"/>
    </location>
</feature>
<evidence type="ECO:0000256" key="2">
    <source>
        <dbReference type="SAM" id="MobiDB-lite"/>
    </source>
</evidence>
<comment type="similarity">
    <text evidence="1">Belongs to the FAM149 family.</text>
</comment>
<feature type="compositionally biased region" description="Basic residues" evidence="2">
    <location>
        <begin position="398"/>
        <end position="407"/>
    </location>
</feature>
<dbReference type="STRING" id="118200.A0A093GG87"/>
<dbReference type="InterPro" id="IPR022194">
    <property type="entry name" value="DUF3719"/>
</dbReference>
<feature type="compositionally biased region" description="Low complexity" evidence="2">
    <location>
        <begin position="412"/>
        <end position="423"/>
    </location>
</feature>
<feature type="region of interest" description="Disordered" evidence="2">
    <location>
        <begin position="452"/>
        <end position="510"/>
    </location>
</feature>
<keyword evidence="5" id="KW-1185">Reference proteome</keyword>
<feature type="non-terminal residue" evidence="4">
    <location>
        <position position="1"/>
    </location>
</feature>
<evidence type="ECO:0000259" key="3">
    <source>
        <dbReference type="Pfam" id="PF12516"/>
    </source>
</evidence>
<dbReference type="AlphaFoldDB" id="A0A093GG87"/>
<feature type="compositionally biased region" description="Low complexity" evidence="2">
    <location>
        <begin position="52"/>
        <end position="62"/>
    </location>
</feature>
<reference evidence="4 5" key="1">
    <citation type="submission" date="2014-04" db="EMBL/GenBank/DDBJ databases">
        <title>Genome evolution of avian class.</title>
        <authorList>
            <person name="Zhang G."/>
            <person name="Li C."/>
        </authorList>
    </citation>
    <scope>NUCLEOTIDE SEQUENCE [LARGE SCALE GENOMIC DNA]</scope>
    <source>
        <strain evidence="4">BGI_N307</strain>
    </source>
</reference>
<proteinExistence type="inferred from homology"/>
<protein>
    <submittedName>
        <fullName evidence="4">Protein FAM149B1</fullName>
    </submittedName>
</protein>
<feature type="compositionally biased region" description="Polar residues" evidence="2">
    <location>
        <begin position="501"/>
        <end position="510"/>
    </location>
</feature>
<feature type="compositionally biased region" description="Basic residues" evidence="2">
    <location>
        <begin position="1"/>
        <end position="10"/>
    </location>
</feature>
<feature type="non-terminal residue" evidence="4">
    <location>
        <position position="510"/>
    </location>
</feature>
<dbReference type="InterPro" id="IPR039630">
    <property type="entry name" value="FAM149"/>
</dbReference>